<evidence type="ECO:0000256" key="5">
    <source>
        <dbReference type="ARBA" id="ARBA00022840"/>
    </source>
</evidence>
<dbReference type="EMBL" id="MTJN01000002">
    <property type="protein sequence ID" value="OOV08382.1"/>
    <property type="molecule type" value="Genomic_DNA"/>
</dbReference>
<evidence type="ECO:0000259" key="6">
    <source>
        <dbReference type="PROSITE" id="PS50893"/>
    </source>
</evidence>
<protein>
    <submittedName>
        <fullName evidence="7">Peptide ABC transporter ATP-binding protein</fullName>
    </submittedName>
</protein>
<dbReference type="GO" id="GO:0016887">
    <property type="term" value="F:ATP hydrolysis activity"/>
    <property type="evidence" value="ECO:0007669"/>
    <property type="project" value="InterPro"/>
</dbReference>
<dbReference type="Proteomes" id="UP000190750">
    <property type="component" value="Unassembled WGS sequence"/>
</dbReference>
<organism evidence="7 8">
    <name type="scientific">Rhodoferax fermentans</name>
    <dbReference type="NCBI Taxonomy" id="28066"/>
    <lineage>
        <taxon>Bacteria</taxon>
        <taxon>Pseudomonadati</taxon>
        <taxon>Pseudomonadota</taxon>
        <taxon>Betaproteobacteria</taxon>
        <taxon>Burkholderiales</taxon>
        <taxon>Comamonadaceae</taxon>
        <taxon>Rhodoferax</taxon>
    </lineage>
</organism>
<dbReference type="InterPro" id="IPR003439">
    <property type="entry name" value="ABC_transporter-like_ATP-bd"/>
</dbReference>
<dbReference type="Gene3D" id="3.40.50.300">
    <property type="entry name" value="P-loop containing nucleotide triphosphate hydrolases"/>
    <property type="match status" value="1"/>
</dbReference>
<dbReference type="Pfam" id="PF08352">
    <property type="entry name" value="oligo_HPY"/>
    <property type="match status" value="1"/>
</dbReference>
<keyword evidence="4" id="KW-0547">Nucleotide-binding</keyword>
<evidence type="ECO:0000256" key="4">
    <source>
        <dbReference type="ARBA" id="ARBA00022741"/>
    </source>
</evidence>
<sequence>MSNVLQTTPHAPAAESPLLDIQHLRKYFGGSSHPVRAVDDVSFTIRQGETLGLVGESGSGKSTIGRLLTRLVDPTEGQMLYHGAGARQDLAALSQAQYRPLRSKIQIIFQDPYASLNPRMRIREVLAEALDTHGLAKGKARLPRIHELLQQVGLRPEHAERFPHEFSGGQRQRIGIARALAVEPTFIVADEPLSALDVSIQAQVVNLLGELKEQLGLTLLFISHDLDVVEYLCDRVVVLYLGRVMEIAPTEALYARPQHPYTRALLAAAPIPDPAQRRSIALLQGDLPSPSNPPSGCVFRTRCPMAEERCASADMQLREVKPDHFHACWKTALTPLSP</sequence>
<comment type="caution">
    <text evidence="7">The sequence shown here is derived from an EMBL/GenBank/DDBJ whole genome shotgun (WGS) entry which is preliminary data.</text>
</comment>
<dbReference type="InterPro" id="IPR027417">
    <property type="entry name" value="P-loop_NTPase"/>
</dbReference>
<keyword evidence="3" id="KW-1003">Cell membrane</keyword>
<dbReference type="OrthoDB" id="9802772at2"/>
<name>A0A1T1AW83_RHOFE</name>
<dbReference type="InterPro" id="IPR003593">
    <property type="entry name" value="AAA+_ATPase"/>
</dbReference>
<dbReference type="PROSITE" id="PS50893">
    <property type="entry name" value="ABC_TRANSPORTER_2"/>
    <property type="match status" value="1"/>
</dbReference>
<reference evidence="7 8" key="1">
    <citation type="submission" date="2017-01" db="EMBL/GenBank/DDBJ databases">
        <title>Genome sequencing of Rhodoferax fermentans JCM 7819.</title>
        <authorList>
            <person name="Kim Y.J."/>
            <person name="Farh M.E.-A."/>
            <person name="Yang D.-C."/>
        </authorList>
    </citation>
    <scope>NUCLEOTIDE SEQUENCE [LARGE SCALE GENOMIC DNA]</scope>
    <source>
        <strain evidence="7 8">JCM 7819</strain>
    </source>
</reference>
<dbReference type="Pfam" id="PF00005">
    <property type="entry name" value="ABC_tran"/>
    <property type="match status" value="1"/>
</dbReference>
<keyword evidence="3" id="KW-0472">Membrane</keyword>
<dbReference type="CDD" id="cd03257">
    <property type="entry name" value="ABC_NikE_OppD_transporters"/>
    <property type="match status" value="1"/>
</dbReference>
<dbReference type="InterPro" id="IPR017871">
    <property type="entry name" value="ABC_transporter-like_CS"/>
</dbReference>
<comment type="similarity">
    <text evidence="1">Belongs to the ABC transporter superfamily.</text>
</comment>
<evidence type="ECO:0000256" key="1">
    <source>
        <dbReference type="ARBA" id="ARBA00005417"/>
    </source>
</evidence>
<feature type="domain" description="ABC transporter" evidence="6">
    <location>
        <begin position="19"/>
        <end position="266"/>
    </location>
</feature>
<proteinExistence type="inferred from homology"/>
<dbReference type="AlphaFoldDB" id="A0A1T1AW83"/>
<dbReference type="STRING" id="28066.RF819_18215"/>
<dbReference type="GO" id="GO:0015833">
    <property type="term" value="P:peptide transport"/>
    <property type="evidence" value="ECO:0007669"/>
    <property type="project" value="InterPro"/>
</dbReference>
<dbReference type="SMART" id="SM00382">
    <property type="entry name" value="AAA"/>
    <property type="match status" value="1"/>
</dbReference>
<accession>A0A1T1AW83</accession>
<dbReference type="PANTHER" id="PTHR43776:SF7">
    <property type="entry name" value="D,D-DIPEPTIDE TRANSPORT ATP-BINDING PROTEIN DDPF-RELATED"/>
    <property type="match status" value="1"/>
</dbReference>
<dbReference type="SUPFAM" id="SSF52540">
    <property type="entry name" value="P-loop containing nucleoside triphosphate hydrolases"/>
    <property type="match status" value="1"/>
</dbReference>
<keyword evidence="8" id="KW-1185">Reference proteome</keyword>
<dbReference type="InterPro" id="IPR013563">
    <property type="entry name" value="Oligopep_ABC_C"/>
</dbReference>
<keyword evidence="2" id="KW-0813">Transport</keyword>
<dbReference type="InterPro" id="IPR050319">
    <property type="entry name" value="ABC_transp_ATP-bind"/>
</dbReference>
<evidence type="ECO:0000313" key="7">
    <source>
        <dbReference type="EMBL" id="OOV08382.1"/>
    </source>
</evidence>
<dbReference type="NCBIfam" id="TIGR01727">
    <property type="entry name" value="oligo_HPY"/>
    <property type="match status" value="1"/>
</dbReference>
<dbReference type="RefSeq" id="WP_078366265.1">
    <property type="nucleotide sequence ID" value="NZ_MTJN01000002.1"/>
</dbReference>
<dbReference type="FunFam" id="3.40.50.300:FF:000016">
    <property type="entry name" value="Oligopeptide ABC transporter ATP-binding component"/>
    <property type="match status" value="1"/>
</dbReference>
<dbReference type="GO" id="GO:0055085">
    <property type="term" value="P:transmembrane transport"/>
    <property type="evidence" value="ECO:0007669"/>
    <property type="project" value="UniProtKB-ARBA"/>
</dbReference>
<keyword evidence="5 7" id="KW-0067">ATP-binding</keyword>
<gene>
    <name evidence="7" type="ORF">RF819_18215</name>
</gene>
<evidence type="ECO:0000313" key="8">
    <source>
        <dbReference type="Proteomes" id="UP000190750"/>
    </source>
</evidence>
<dbReference type="PROSITE" id="PS00211">
    <property type="entry name" value="ABC_TRANSPORTER_1"/>
    <property type="match status" value="1"/>
</dbReference>
<evidence type="ECO:0000256" key="3">
    <source>
        <dbReference type="ARBA" id="ARBA00022475"/>
    </source>
</evidence>
<dbReference type="PANTHER" id="PTHR43776">
    <property type="entry name" value="TRANSPORT ATP-BINDING PROTEIN"/>
    <property type="match status" value="1"/>
</dbReference>
<dbReference type="GO" id="GO:0005524">
    <property type="term" value="F:ATP binding"/>
    <property type="evidence" value="ECO:0007669"/>
    <property type="project" value="UniProtKB-KW"/>
</dbReference>
<evidence type="ECO:0000256" key="2">
    <source>
        <dbReference type="ARBA" id="ARBA00022448"/>
    </source>
</evidence>